<dbReference type="PANTHER" id="PTHR14226">
    <property type="entry name" value="NEUROPATHY TARGET ESTERASE/SWISS CHEESE D.MELANOGASTER"/>
    <property type="match status" value="1"/>
</dbReference>
<feature type="active site" description="Proton acceptor" evidence="4">
    <location>
        <position position="200"/>
    </location>
</feature>
<feature type="short sequence motif" description="GXGXXG" evidence="4">
    <location>
        <begin position="12"/>
        <end position="17"/>
    </location>
</feature>
<dbReference type="SUPFAM" id="SSF52151">
    <property type="entry name" value="FabD/lysophospholipase-like"/>
    <property type="match status" value="1"/>
</dbReference>
<evidence type="ECO:0000259" key="5">
    <source>
        <dbReference type="PROSITE" id="PS51635"/>
    </source>
</evidence>
<feature type="short sequence motif" description="GXSXG" evidence="4">
    <location>
        <begin position="39"/>
        <end position="43"/>
    </location>
</feature>
<evidence type="ECO:0000256" key="2">
    <source>
        <dbReference type="ARBA" id="ARBA00022963"/>
    </source>
</evidence>
<accession>A0A1I0QF77</accession>
<dbReference type="OrthoDB" id="5290098at2"/>
<dbReference type="Gene3D" id="3.40.1090.10">
    <property type="entry name" value="Cytosolic phospholipase A2 catalytic domain"/>
    <property type="match status" value="2"/>
</dbReference>
<dbReference type="GO" id="GO:0016042">
    <property type="term" value="P:lipid catabolic process"/>
    <property type="evidence" value="ECO:0007669"/>
    <property type="project" value="UniProtKB-UniRule"/>
</dbReference>
<dbReference type="InterPro" id="IPR002641">
    <property type="entry name" value="PNPLA_dom"/>
</dbReference>
<evidence type="ECO:0000313" key="6">
    <source>
        <dbReference type="EMBL" id="SEW25615.1"/>
    </source>
</evidence>
<keyword evidence="7" id="KW-1185">Reference proteome</keyword>
<dbReference type="AlphaFoldDB" id="A0A1I0QF77"/>
<feature type="short sequence motif" description="DGA/G" evidence="4">
    <location>
        <begin position="200"/>
        <end position="202"/>
    </location>
</feature>
<organism evidence="6 7">
    <name type="scientific">Aliiroseovarius sediminilitoris</name>
    <dbReference type="NCBI Taxonomy" id="1173584"/>
    <lineage>
        <taxon>Bacteria</taxon>
        <taxon>Pseudomonadati</taxon>
        <taxon>Pseudomonadota</taxon>
        <taxon>Alphaproteobacteria</taxon>
        <taxon>Rhodobacterales</taxon>
        <taxon>Paracoccaceae</taxon>
        <taxon>Aliiroseovarius</taxon>
    </lineage>
</organism>
<feature type="domain" description="PNPLA" evidence="5">
    <location>
        <begin position="8"/>
        <end position="213"/>
    </location>
</feature>
<dbReference type="Pfam" id="PF12536">
    <property type="entry name" value="DUF3734"/>
    <property type="match status" value="1"/>
</dbReference>
<keyword evidence="1 4" id="KW-0378">Hydrolase</keyword>
<evidence type="ECO:0000256" key="4">
    <source>
        <dbReference type="PROSITE-ProRule" id="PRU01161"/>
    </source>
</evidence>
<name>A0A1I0QF77_9RHOB</name>
<dbReference type="InterPro" id="IPR016035">
    <property type="entry name" value="Acyl_Trfase/lysoPLipase"/>
</dbReference>
<reference evidence="6 7" key="1">
    <citation type="submission" date="2016-10" db="EMBL/GenBank/DDBJ databases">
        <authorList>
            <person name="de Groot N.N."/>
        </authorList>
    </citation>
    <scope>NUCLEOTIDE SEQUENCE [LARGE SCALE GENOMIC DNA]</scope>
    <source>
        <strain evidence="6 7">DSM 29439</strain>
    </source>
</reference>
<dbReference type="CDD" id="cd07209">
    <property type="entry name" value="Pat_hypo_Ecoli_Z1214_like"/>
    <property type="match status" value="1"/>
</dbReference>
<dbReference type="GO" id="GO:0016787">
    <property type="term" value="F:hydrolase activity"/>
    <property type="evidence" value="ECO:0007669"/>
    <property type="project" value="UniProtKB-UniRule"/>
</dbReference>
<protein>
    <submittedName>
        <fullName evidence="6">NTE family protein</fullName>
    </submittedName>
</protein>
<evidence type="ECO:0000313" key="7">
    <source>
        <dbReference type="Proteomes" id="UP000199650"/>
    </source>
</evidence>
<keyword evidence="3 4" id="KW-0443">Lipid metabolism</keyword>
<sequence length="365" mass="40206">MDSETSVIVLQGGGALGAYQGGAVEALSDAGHPIDWVAGISIGAINSALVAGNAPGNRTTALRNFWEMVSSSAVPVGFFDGVLSRGWLNDMSAAGTTITGVPGFFKLRFPPAGMLPRGSVGARSFYDTSPLRETLLEFVDFDRLNNGPVRLSVGAVNIETGNMTWFDSAEMEIRPEHIMASGALPPGFPAIEIDGAYYWDGGLVSNTPLQYVLDEQMPADDLCVFQVDLFSARGAVPTSVWTSEAREKDIRFSSRTRFNTDMMRRMHQTRDAARRLYDKLPLELKDDPDAKALASGNADPRVTIAHLIYRQTKYEHQSKDYEFSRRSMLDHWAAGRKDVERTLSHPDWRARHDSPERVNVFDLSA</sequence>
<evidence type="ECO:0000256" key="3">
    <source>
        <dbReference type="ARBA" id="ARBA00023098"/>
    </source>
</evidence>
<dbReference type="RefSeq" id="WP_091430993.1">
    <property type="nucleotide sequence ID" value="NZ_FOJB01000001.1"/>
</dbReference>
<proteinExistence type="predicted"/>
<evidence type="ECO:0000256" key="1">
    <source>
        <dbReference type="ARBA" id="ARBA00022801"/>
    </source>
</evidence>
<dbReference type="InterPro" id="IPR021095">
    <property type="entry name" value="DUF3734"/>
</dbReference>
<dbReference type="InterPro" id="IPR050301">
    <property type="entry name" value="NTE"/>
</dbReference>
<dbReference type="PROSITE" id="PS51635">
    <property type="entry name" value="PNPLA"/>
    <property type="match status" value="1"/>
</dbReference>
<keyword evidence="2 4" id="KW-0442">Lipid degradation</keyword>
<dbReference type="EMBL" id="FOJB01000001">
    <property type="protein sequence ID" value="SEW25615.1"/>
    <property type="molecule type" value="Genomic_DNA"/>
</dbReference>
<dbReference type="PANTHER" id="PTHR14226:SF57">
    <property type="entry name" value="BLR7027 PROTEIN"/>
    <property type="match status" value="1"/>
</dbReference>
<gene>
    <name evidence="6" type="ORF">SAMN05444851_2495</name>
</gene>
<dbReference type="STRING" id="1173584.SAMN05444851_2495"/>
<dbReference type="Pfam" id="PF01734">
    <property type="entry name" value="Patatin"/>
    <property type="match status" value="1"/>
</dbReference>
<dbReference type="Proteomes" id="UP000199650">
    <property type="component" value="Unassembled WGS sequence"/>
</dbReference>
<feature type="active site" description="Nucleophile" evidence="4">
    <location>
        <position position="41"/>
    </location>
</feature>